<protein>
    <recommendedName>
        <fullName evidence="5">AI-2E family transporter</fullName>
    </recommendedName>
</protein>
<keyword evidence="1" id="KW-0812">Transmembrane</keyword>
<dbReference type="Proteomes" id="UP001332243">
    <property type="component" value="Unassembled WGS sequence"/>
</dbReference>
<dbReference type="EMBL" id="JAZGQK010000037">
    <property type="protein sequence ID" value="MEE6263370.1"/>
    <property type="molecule type" value="Genomic_DNA"/>
</dbReference>
<keyword evidence="4" id="KW-1185">Reference proteome</keyword>
<reference evidence="2 4" key="1">
    <citation type="submission" date="2024-01" db="EMBL/GenBank/DDBJ databases">
        <title>Genome insights into Plantactinospora sonchi sp. nov.</title>
        <authorList>
            <person name="Wang L."/>
        </authorList>
    </citation>
    <scope>NUCLEOTIDE SEQUENCE [LARGE SCALE GENOMIC DNA]</scope>
    <source>
        <strain evidence="2 4">NEAU-QY2</strain>
    </source>
</reference>
<name>A0ABU7RQJ0_9ACTN</name>
<evidence type="ECO:0000313" key="4">
    <source>
        <dbReference type="Proteomes" id="UP001332243"/>
    </source>
</evidence>
<evidence type="ECO:0000256" key="1">
    <source>
        <dbReference type="SAM" id="Phobius"/>
    </source>
</evidence>
<evidence type="ECO:0000313" key="3">
    <source>
        <dbReference type="EMBL" id="MEE6263370.1"/>
    </source>
</evidence>
<sequence>MQRTQRVLVTRLARVSPTTVFLVALTLVLVAFFAPGIVGGLLLLALAGLLGVLLVTSWPVQTPGTRTIRLVLLTLLIAFALMKIA</sequence>
<organism evidence="2 4">
    <name type="scientific">Plantactinospora sonchi</name>
    <dbReference type="NCBI Taxonomy" id="1544735"/>
    <lineage>
        <taxon>Bacteria</taxon>
        <taxon>Bacillati</taxon>
        <taxon>Actinomycetota</taxon>
        <taxon>Actinomycetes</taxon>
        <taxon>Micromonosporales</taxon>
        <taxon>Micromonosporaceae</taxon>
        <taxon>Plantactinospora</taxon>
    </lineage>
</organism>
<evidence type="ECO:0008006" key="5">
    <source>
        <dbReference type="Google" id="ProtNLM"/>
    </source>
</evidence>
<evidence type="ECO:0000313" key="2">
    <source>
        <dbReference type="EMBL" id="MEE6258695.1"/>
    </source>
</evidence>
<dbReference type="EMBL" id="JAZGQK010000006">
    <property type="protein sequence ID" value="MEE6258695.1"/>
    <property type="molecule type" value="Genomic_DNA"/>
</dbReference>
<keyword evidence="1" id="KW-1133">Transmembrane helix</keyword>
<dbReference type="RefSeq" id="WP_331213786.1">
    <property type="nucleotide sequence ID" value="NZ_JAZGQK010000006.1"/>
</dbReference>
<accession>A0ABU7RQJ0</accession>
<feature type="transmembrane region" description="Helical" evidence="1">
    <location>
        <begin position="12"/>
        <end position="34"/>
    </location>
</feature>
<gene>
    <name evidence="2" type="ORF">V1633_09370</name>
    <name evidence="3" type="ORF">V1633_33320</name>
</gene>
<feature type="transmembrane region" description="Helical" evidence="1">
    <location>
        <begin position="67"/>
        <end position="84"/>
    </location>
</feature>
<keyword evidence="1" id="KW-0472">Membrane</keyword>
<proteinExistence type="predicted"/>
<feature type="transmembrane region" description="Helical" evidence="1">
    <location>
        <begin position="40"/>
        <end position="60"/>
    </location>
</feature>
<comment type="caution">
    <text evidence="2">The sequence shown here is derived from an EMBL/GenBank/DDBJ whole genome shotgun (WGS) entry which is preliminary data.</text>
</comment>